<dbReference type="GO" id="GO:0006354">
    <property type="term" value="P:DNA-templated transcription elongation"/>
    <property type="evidence" value="ECO:0007669"/>
    <property type="project" value="InterPro"/>
</dbReference>
<dbReference type="SUPFAM" id="SSF82679">
    <property type="entry name" value="N-utilization substance G protein NusG, N-terminal domain"/>
    <property type="match status" value="1"/>
</dbReference>
<keyword evidence="1" id="KW-0804">Transcription</keyword>
<dbReference type="CDD" id="cd09892">
    <property type="entry name" value="NGN_SP_RfaH"/>
    <property type="match status" value="1"/>
</dbReference>
<evidence type="ECO:0000313" key="4">
    <source>
        <dbReference type="Proteomes" id="UP000252357"/>
    </source>
</evidence>
<dbReference type="Gene3D" id="3.30.70.940">
    <property type="entry name" value="NusG, N-terminal domain"/>
    <property type="match status" value="1"/>
</dbReference>
<evidence type="ECO:0000259" key="2">
    <source>
        <dbReference type="SMART" id="SM00738"/>
    </source>
</evidence>
<dbReference type="Proteomes" id="UP000252357">
    <property type="component" value="Unassembled WGS sequence"/>
</dbReference>
<dbReference type="RefSeq" id="WP_114402919.1">
    <property type="nucleotide sequence ID" value="NZ_QPGB01000003.1"/>
</dbReference>
<sequence length="165" mass="18516">MTWYVIYSKPKQERIALENLCRQGYEACCPLLTREKTQRGKLVTVQEPLFPRYLFVQLQASFSSKAWSPIRSTIGVVDLLWFGDRPAQIDEALLQRLLSYTAQQTQPLAMPGQTLPIMAGPLKGLSGEYQGIVTAPSGEQRALLLIELLGKQQRVPLPLAQLKFG</sequence>
<feature type="domain" description="NusG-like N-terminal" evidence="2">
    <location>
        <begin position="1"/>
        <end position="101"/>
    </location>
</feature>
<comment type="caution">
    <text evidence="3">The sequence shown here is derived from an EMBL/GenBank/DDBJ whole genome shotgun (WGS) entry which is preliminary data.</text>
</comment>
<evidence type="ECO:0000256" key="1">
    <source>
        <dbReference type="ARBA" id="ARBA00023163"/>
    </source>
</evidence>
<dbReference type="InterPro" id="IPR006645">
    <property type="entry name" value="NGN-like_dom"/>
</dbReference>
<dbReference type="EMBL" id="QPGB01000003">
    <property type="protein sequence ID" value="RCS57438.1"/>
    <property type="molecule type" value="Genomic_DNA"/>
</dbReference>
<dbReference type="InterPro" id="IPR036735">
    <property type="entry name" value="NGN_dom_sf"/>
</dbReference>
<gene>
    <name evidence="3" type="ORF">DU000_08225</name>
</gene>
<dbReference type="OrthoDB" id="9790639at2"/>
<name>A0A368L2V2_9BURK</name>
<dbReference type="Pfam" id="PF02357">
    <property type="entry name" value="NusG"/>
    <property type="match status" value="1"/>
</dbReference>
<proteinExistence type="predicted"/>
<reference evidence="3 4" key="1">
    <citation type="journal article" date="2018" name="Int. J. Syst. Evol. Microbiol.">
        <title>Parvibium lacunae gen. nov., sp. nov., a new member of the family Alcaligenaceae isolated from a freshwater pond.</title>
        <authorList>
            <person name="Chen W.M."/>
            <person name="Xie P.B."/>
            <person name="Hsu M.Y."/>
            <person name="Sheu S.Y."/>
        </authorList>
    </citation>
    <scope>NUCLEOTIDE SEQUENCE [LARGE SCALE GENOMIC DNA]</scope>
    <source>
        <strain evidence="3 4">KMB9</strain>
    </source>
</reference>
<accession>A0A368L2V2</accession>
<dbReference type="AlphaFoldDB" id="A0A368L2V2"/>
<keyword evidence="4" id="KW-1185">Reference proteome</keyword>
<evidence type="ECO:0000313" key="3">
    <source>
        <dbReference type="EMBL" id="RCS57438.1"/>
    </source>
</evidence>
<organism evidence="3 4">
    <name type="scientific">Parvibium lacunae</name>
    <dbReference type="NCBI Taxonomy" id="1888893"/>
    <lineage>
        <taxon>Bacteria</taxon>
        <taxon>Pseudomonadati</taxon>
        <taxon>Pseudomonadota</taxon>
        <taxon>Betaproteobacteria</taxon>
        <taxon>Burkholderiales</taxon>
        <taxon>Alcaligenaceae</taxon>
        <taxon>Parvibium</taxon>
    </lineage>
</organism>
<protein>
    <submittedName>
        <fullName evidence="3">Transcription/translation regulatory transformer protein RfaH</fullName>
    </submittedName>
</protein>
<dbReference type="SMART" id="SM00738">
    <property type="entry name" value="NGN"/>
    <property type="match status" value="1"/>
</dbReference>